<dbReference type="EMBL" id="JBIATK010000012">
    <property type="protein sequence ID" value="MFF4026939.1"/>
    <property type="molecule type" value="Genomic_DNA"/>
</dbReference>
<accession>A0ABW6TLD0</accession>
<reference evidence="1 2" key="1">
    <citation type="submission" date="2024-10" db="EMBL/GenBank/DDBJ databases">
        <title>The Natural Products Discovery Center: Release of the First 8490 Sequenced Strains for Exploring Actinobacteria Biosynthetic Diversity.</title>
        <authorList>
            <person name="Kalkreuter E."/>
            <person name="Kautsar S.A."/>
            <person name="Yang D."/>
            <person name="Bader C.D."/>
            <person name="Teijaro C.N."/>
            <person name="Fluegel L."/>
            <person name="Davis C.M."/>
            <person name="Simpson J.R."/>
            <person name="Lauterbach L."/>
            <person name="Steele A.D."/>
            <person name="Gui C."/>
            <person name="Meng S."/>
            <person name="Li G."/>
            <person name="Viehrig K."/>
            <person name="Ye F."/>
            <person name="Su P."/>
            <person name="Kiefer A.F."/>
            <person name="Nichols A."/>
            <person name="Cepeda A.J."/>
            <person name="Yan W."/>
            <person name="Fan B."/>
            <person name="Jiang Y."/>
            <person name="Adhikari A."/>
            <person name="Zheng C.-J."/>
            <person name="Schuster L."/>
            <person name="Cowan T.M."/>
            <person name="Smanski M.J."/>
            <person name="Chevrette M.G."/>
            <person name="De Carvalho L.P.S."/>
            <person name="Shen B."/>
        </authorList>
    </citation>
    <scope>NUCLEOTIDE SEQUENCE [LARGE SCALE GENOMIC DNA]</scope>
    <source>
        <strain evidence="1 2">NPDC001867</strain>
    </source>
</reference>
<organism evidence="1 2">
    <name type="scientific">Nocardia elegans</name>
    <dbReference type="NCBI Taxonomy" id="300029"/>
    <lineage>
        <taxon>Bacteria</taxon>
        <taxon>Bacillati</taxon>
        <taxon>Actinomycetota</taxon>
        <taxon>Actinomycetes</taxon>
        <taxon>Mycobacteriales</taxon>
        <taxon>Nocardiaceae</taxon>
        <taxon>Nocardia</taxon>
    </lineage>
</organism>
<evidence type="ECO:0000313" key="2">
    <source>
        <dbReference type="Proteomes" id="UP001602089"/>
    </source>
</evidence>
<gene>
    <name evidence="1" type="ORF">ACFYY5_29225</name>
</gene>
<evidence type="ECO:0000313" key="1">
    <source>
        <dbReference type="EMBL" id="MFF4026939.1"/>
    </source>
</evidence>
<keyword evidence="2" id="KW-1185">Reference proteome</keyword>
<dbReference type="Proteomes" id="UP001602089">
    <property type="component" value="Unassembled WGS sequence"/>
</dbReference>
<protein>
    <submittedName>
        <fullName evidence="1">Uncharacterized protein</fullName>
    </submittedName>
</protein>
<sequence>MNQTPEPLTDARLFQLRDDEYVCTNANERSMAAELIDARARIAELEAAQSEPDAYIAVKRTHSPNADRPEWDWHATVIPAGAEYAEDREWRLDRGFDLLPIVGTETGTRPATPQSDPAGYVVVTRNSEGGVHRSATVWDSLDQARAAEGVQAGYADGTGCTAAVYALREVQQ</sequence>
<proteinExistence type="predicted"/>
<name>A0ABW6TLD0_9NOCA</name>
<comment type="caution">
    <text evidence="1">The sequence shown here is derived from an EMBL/GenBank/DDBJ whole genome shotgun (WGS) entry which is preliminary data.</text>
</comment>
<dbReference type="RefSeq" id="WP_387131975.1">
    <property type="nucleotide sequence ID" value="NZ_JBIATK010000012.1"/>
</dbReference>